<dbReference type="RefSeq" id="WP_306831144.1">
    <property type="nucleotide sequence ID" value="NZ_JAUSRA010000001.1"/>
</dbReference>
<dbReference type="EMBL" id="JAUSRA010000001">
    <property type="protein sequence ID" value="MDP9795381.1"/>
    <property type="molecule type" value="Genomic_DNA"/>
</dbReference>
<dbReference type="InterPro" id="IPR047722">
    <property type="entry name" value="STM4015-like"/>
</dbReference>
<comment type="caution">
    <text evidence="1">The sequence shown here is derived from an EMBL/GenBank/DDBJ whole genome shotgun (WGS) entry which is preliminary data.</text>
</comment>
<keyword evidence="2" id="KW-1185">Reference proteome</keyword>
<dbReference type="Gene3D" id="3.80.10.10">
    <property type="entry name" value="Ribonuclease Inhibitor"/>
    <property type="match status" value="1"/>
</dbReference>
<dbReference type="SUPFAM" id="SSF52047">
    <property type="entry name" value="RNI-like"/>
    <property type="match status" value="1"/>
</dbReference>
<protein>
    <recommendedName>
        <fullName evidence="3">Cytoplasmic protein</fullName>
    </recommendedName>
</protein>
<proteinExistence type="predicted"/>
<accession>A0ABT9MWK2</accession>
<sequence length="310" mass="33922">MTINSHVTTFAGLPVVPAGSDVRPDDPGAVAWRVEIEDYDSAPDEFEAAMEAMLERAGDGGPVALVVGQWGGAYEEPPPIDLFVRLAPRMPGLRSLFLGDLTFEECEISWIRHRDVAPLLKAYPALERLVVRGTEDLQITEALRHEGLRDLEIQSGGLPAKLLRSVLALELPALERLNLWLGVDSYGGDVVGEDLRPVLDEADARWPRLTALGLRNSEMQDRIAASVAESAVLPRLRVLDLSLGTLGDEGAESLLGGGSLDHLEELDLHHHFMSPQVAQRLVDALPGVRVDVTDRQEPRGDWGRYVEVSE</sequence>
<dbReference type="InterPro" id="IPR032675">
    <property type="entry name" value="LRR_dom_sf"/>
</dbReference>
<dbReference type="Proteomes" id="UP001240984">
    <property type="component" value="Unassembled WGS sequence"/>
</dbReference>
<dbReference type="NCBIfam" id="NF038076">
    <property type="entry name" value="fam_STM4015"/>
    <property type="match status" value="1"/>
</dbReference>
<evidence type="ECO:0008006" key="3">
    <source>
        <dbReference type="Google" id="ProtNLM"/>
    </source>
</evidence>
<gene>
    <name evidence="1" type="ORF">J2S43_003893</name>
</gene>
<evidence type="ECO:0000313" key="1">
    <source>
        <dbReference type="EMBL" id="MDP9795381.1"/>
    </source>
</evidence>
<evidence type="ECO:0000313" key="2">
    <source>
        <dbReference type="Proteomes" id="UP001240984"/>
    </source>
</evidence>
<reference evidence="1 2" key="1">
    <citation type="submission" date="2023-07" db="EMBL/GenBank/DDBJ databases">
        <title>Sequencing the genomes of 1000 actinobacteria strains.</title>
        <authorList>
            <person name="Klenk H.-P."/>
        </authorList>
    </citation>
    <scope>NUCLEOTIDE SEQUENCE [LARGE SCALE GENOMIC DNA]</scope>
    <source>
        <strain evidence="1 2">DSM 44710</strain>
    </source>
</reference>
<organism evidence="1 2">
    <name type="scientific">Catenuloplanes nepalensis</name>
    <dbReference type="NCBI Taxonomy" id="587533"/>
    <lineage>
        <taxon>Bacteria</taxon>
        <taxon>Bacillati</taxon>
        <taxon>Actinomycetota</taxon>
        <taxon>Actinomycetes</taxon>
        <taxon>Micromonosporales</taxon>
        <taxon>Micromonosporaceae</taxon>
        <taxon>Catenuloplanes</taxon>
    </lineage>
</organism>
<name>A0ABT9MWK2_9ACTN</name>